<evidence type="ECO:0000313" key="1">
    <source>
        <dbReference type="EMBL" id="MBP1988430.1"/>
    </source>
</evidence>
<name>A0ABS4ILN1_9BACL</name>
<sequence>MKTVIFYPGKKINHNHYILIDTYYYVRKRLAASFDVRVREFGALRREWLWAPAAVKDLFPEWNG</sequence>
<dbReference type="RefSeq" id="WP_209968303.1">
    <property type="nucleotide sequence ID" value="NZ_JAGGLB010000001.1"/>
</dbReference>
<proteinExistence type="predicted"/>
<evidence type="ECO:0000313" key="2">
    <source>
        <dbReference type="Proteomes" id="UP001519287"/>
    </source>
</evidence>
<dbReference type="EMBL" id="JAGGLB010000001">
    <property type="protein sequence ID" value="MBP1988430.1"/>
    <property type="molecule type" value="Genomic_DNA"/>
</dbReference>
<organism evidence="1 2">
    <name type="scientific">Paenibacillus eucommiae</name>
    <dbReference type="NCBI Taxonomy" id="1355755"/>
    <lineage>
        <taxon>Bacteria</taxon>
        <taxon>Bacillati</taxon>
        <taxon>Bacillota</taxon>
        <taxon>Bacilli</taxon>
        <taxon>Bacillales</taxon>
        <taxon>Paenibacillaceae</taxon>
        <taxon>Paenibacillus</taxon>
    </lineage>
</organism>
<comment type="caution">
    <text evidence="1">The sequence shown here is derived from an EMBL/GenBank/DDBJ whole genome shotgun (WGS) entry which is preliminary data.</text>
</comment>
<reference evidence="1 2" key="1">
    <citation type="submission" date="2021-03" db="EMBL/GenBank/DDBJ databases">
        <title>Genomic Encyclopedia of Type Strains, Phase IV (KMG-IV): sequencing the most valuable type-strain genomes for metagenomic binning, comparative biology and taxonomic classification.</title>
        <authorList>
            <person name="Goeker M."/>
        </authorList>
    </citation>
    <scope>NUCLEOTIDE SEQUENCE [LARGE SCALE GENOMIC DNA]</scope>
    <source>
        <strain evidence="1 2">DSM 26048</strain>
    </source>
</reference>
<dbReference type="Proteomes" id="UP001519287">
    <property type="component" value="Unassembled WGS sequence"/>
</dbReference>
<keyword evidence="2" id="KW-1185">Reference proteome</keyword>
<gene>
    <name evidence="1" type="ORF">J2Z66_000025</name>
</gene>
<accession>A0ABS4ILN1</accession>
<protein>
    <submittedName>
        <fullName evidence="1">Uncharacterized protein</fullName>
    </submittedName>
</protein>